<feature type="compositionally biased region" description="Basic and acidic residues" evidence="2">
    <location>
        <begin position="489"/>
        <end position="500"/>
    </location>
</feature>
<name>A0A9W9N8M7_9EURO</name>
<dbReference type="RefSeq" id="XP_058311118.1">
    <property type="nucleotide sequence ID" value="XM_058448774.1"/>
</dbReference>
<dbReference type="CDD" id="cd14688">
    <property type="entry name" value="bZIP_YAP"/>
    <property type="match status" value="1"/>
</dbReference>
<dbReference type="AlphaFoldDB" id="A0A9W9N8M7"/>
<feature type="compositionally biased region" description="Polar residues" evidence="2">
    <location>
        <begin position="1"/>
        <end position="12"/>
    </location>
</feature>
<dbReference type="GeneID" id="83176075"/>
<evidence type="ECO:0000256" key="1">
    <source>
        <dbReference type="SAM" id="Coils"/>
    </source>
</evidence>
<keyword evidence="1" id="KW-0175">Coiled coil</keyword>
<dbReference type="GO" id="GO:0003700">
    <property type="term" value="F:DNA-binding transcription factor activity"/>
    <property type="evidence" value="ECO:0007669"/>
    <property type="project" value="InterPro"/>
</dbReference>
<evidence type="ECO:0000256" key="2">
    <source>
        <dbReference type="SAM" id="MobiDB-lite"/>
    </source>
</evidence>
<reference evidence="3" key="2">
    <citation type="journal article" date="2023" name="IMA Fungus">
        <title>Comparative genomic study of the Penicillium genus elucidates a diverse pangenome and 15 lateral gene transfer events.</title>
        <authorList>
            <person name="Petersen C."/>
            <person name="Sorensen T."/>
            <person name="Nielsen M.R."/>
            <person name="Sondergaard T.E."/>
            <person name="Sorensen J.L."/>
            <person name="Fitzpatrick D.A."/>
            <person name="Frisvad J.C."/>
            <person name="Nielsen K.L."/>
        </authorList>
    </citation>
    <scope>NUCLEOTIDE SEQUENCE</scope>
    <source>
        <strain evidence="3">IBT 15544</strain>
    </source>
</reference>
<feature type="region of interest" description="Disordered" evidence="2">
    <location>
        <begin position="473"/>
        <end position="507"/>
    </location>
</feature>
<feature type="coiled-coil region" evidence="1">
    <location>
        <begin position="48"/>
        <end position="75"/>
    </location>
</feature>
<dbReference type="Proteomes" id="UP001150904">
    <property type="component" value="Unassembled WGS sequence"/>
</dbReference>
<reference evidence="3" key="1">
    <citation type="submission" date="2022-12" db="EMBL/GenBank/DDBJ databases">
        <authorList>
            <person name="Petersen C."/>
        </authorList>
    </citation>
    <scope>NUCLEOTIDE SEQUENCE</scope>
    <source>
        <strain evidence="3">IBT 15544</strain>
    </source>
</reference>
<dbReference type="EMBL" id="JAPQKR010000005">
    <property type="protein sequence ID" value="KAJ5215305.1"/>
    <property type="molecule type" value="Genomic_DNA"/>
</dbReference>
<protein>
    <submittedName>
        <fullName evidence="3">Uncharacterized protein</fullName>
    </submittedName>
</protein>
<dbReference type="SUPFAM" id="SSF57959">
    <property type="entry name" value="Leucine zipper domain"/>
    <property type="match status" value="1"/>
</dbReference>
<feature type="region of interest" description="Disordered" evidence="2">
    <location>
        <begin position="1"/>
        <end position="40"/>
    </location>
</feature>
<dbReference type="OrthoDB" id="2590011at2759"/>
<organism evidence="3 4">
    <name type="scientific">Penicillium cinerascens</name>
    <dbReference type="NCBI Taxonomy" id="70096"/>
    <lineage>
        <taxon>Eukaryota</taxon>
        <taxon>Fungi</taxon>
        <taxon>Dikarya</taxon>
        <taxon>Ascomycota</taxon>
        <taxon>Pezizomycotina</taxon>
        <taxon>Eurotiomycetes</taxon>
        <taxon>Eurotiomycetidae</taxon>
        <taxon>Eurotiales</taxon>
        <taxon>Aspergillaceae</taxon>
        <taxon>Penicillium</taxon>
    </lineage>
</organism>
<proteinExistence type="predicted"/>
<dbReference type="InterPro" id="IPR046347">
    <property type="entry name" value="bZIP_sf"/>
</dbReference>
<gene>
    <name evidence="3" type="ORF">N7498_001712</name>
</gene>
<feature type="compositionally biased region" description="Polar residues" evidence="2">
    <location>
        <begin position="31"/>
        <end position="40"/>
    </location>
</feature>
<comment type="caution">
    <text evidence="3">The sequence shown here is derived from an EMBL/GenBank/DDBJ whole genome shotgun (WGS) entry which is preliminary data.</text>
</comment>
<keyword evidence="4" id="KW-1185">Reference proteome</keyword>
<sequence length="525" mass="59136">MTERSQVNSQRVVSPFEERQKPTLGSKVEETQTPSPKSQRLITYRTHRERKEQYVRYLEHEISRLQEENKNLAEAYAAIQPEGKMPLSLRDENEKLQKGLGSHNIEYRLERGQRGSLCDSVRGSQSSSVAATSTAMRAVGTQTEKRVCTYERNDALAPYNVSMASLKPLPSRGSASEVVWLPGSEMPAKSKHPPEKPQRSSKITGVYILVASSNETDVTLFTIPTLSKSHSHAIVMDLAKIDDHLSWTDRIRHKLIENRAEFQIGGACYGNVYITTKYDFQPYETMRFTCLIQKCLTVLGNNITISRALREADPEVDNKMQPAAPASFASDVQSQGRTTKITKRGRFIHQPKQRTTAPQRKGKIGFAAGFGQVETDLHSRVPRASRRWTASEKMQLQVLLEILSTRKHFSWKEAAQEYEKLFNEGRNPVSLARKARSMGFPGLRKLRQKHADPTEVQHTVSSSEDFAIERLSETSPENLPGAESFPDFSETRSHSQERGKPWASSSGLGSQILFTVARHTGHNLK</sequence>
<evidence type="ECO:0000313" key="3">
    <source>
        <dbReference type="EMBL" id="KAJ5215305.1"/>
    </source>
</evidence>
<dbReference type="Gene3D" id="1.20.5.170">
    <property type="match status" value="1"/>
</dbReference>
<evidence type="ECO:0000313" key="4">
    <source>
        <dbReference type="Proteomes" id="UP001150904"/>
    </source>
</evidence>
<accession>A0A9W9N8M7</accession>